<sequence length="82" mass="9053">MLSGGCLGRRFSSHLSISASHFQDFHHAEYHQKLQTAWLVKVPCLTCLQVGKRLIPVKRGILHMAAAASSKQTCAKFKCAQS</sequence>
<protein>
    <submittedName>
        <fullName evidence="1">Uncharacterized protein</fullName>
    </submittedName>
</protein>
<comment type="caution">
    <text evidence="1">The sequence shown here is derived from an EMBL/GenBank/DDBJ whole genome shotgun (WGS) entry which is preliminary data.</text>
</comment>
<organism evidence="1 2">
    <name type="scientific">Ceratodon purpureus</name>
    <name type="common">Fire moss</name>
    <name type="synonym">Dicranum purpureum</name>
    <dbReference type="NCBI Taxonomy" id="3225"/>
    <lineage>
        <taxon>Eukaryota</taxon>
        <taxon>Viridiplantae</taxon>
        <taxon>Streptophyta</taxon>
        <taxon>Embryophyta</taxon>
        <taxon>Bryophyta</taxon>
        <taxon>Bryophytina</taxon>
        <taxon>Bryopsida</taxon>
        <taxon>Dicranidae</taxon>
        <taxon>Pseudoditrichales</taxon>
        <taxon>Ditrichaceae</taxon>
        <taxon>Ceratodon</taxon>
    </lineage>
</organism>
<evidence type="ECO:0000313" key="2">
    <source>
        <dbReference type="Proteomes" id="UP000822688"/>
    </source>
</evidence>
<name>A0A8T0HGF2_CERPU</name>
<dbReference type="EMBL" id="CM026427">
    <property type="protein sequence ID" value="KAG0569149.1"/>
    <property type="molecule type" value="Genomic_DNA"/>
</dbReference>
<dbReference type="Proteomes" id="UP000822688">
    <property type="component" value="Chromosome 6"/>
</dbReference>
<evidence type="ECO:0000313" key="1">
    <source>
        <dbReference type="EMBL" id="KAG0569149.1"/>
    </source>
</evidence>
<reference evidence="1 2" key="1">
    <citation type="submission" date="2020-06" db="EMBL/GenBank/DDBJ databases">
        <title>WGS assembly of Ceratodon purpureus strain R40.</title>
        <authorList>
            <person name="Carey S.B."/>
            <person name="Jenkins J."/>
            <person name="Shu S."/>
            <person name="Lovell J.T."/>
            <person name="Sreedasyam A."/>
            <person name="Maumus F."/>
            <person name="Tiley G.P."/>
            <person name="Fernandez-Pozo N."/>
            <person name="Barry K."/>
            <person name="Chen C."/>
            <person name="Wang M."/>
            <person name="Lipzen A."/>
            <person name="Daum C."/>
            <person name="Saski C.A."/>
            <person name="Payton A.C."/>
            <person name="Mcbreen J.C."/>
            <person name="Conrad R.E."/>
            <person name="Kollar L.M."/>
            <person name="Olsson S."/>
            <person name="Huttunen S."/>
            <person name="Landis J.B."/>
            <person name="Wickett N.J."/>
            <person name="Johnson M.G."/>
            <person name="Rensing S.A."/>
            <person name="Grimwood J."/>
            <person name="Schmutz J."/>
            <person name="Mcdaniel S.F."/>
        </authorList>
    </citation>
    <scope>NUCLEOTIDE SEQUENCE [LARGE SCALE GENOMIC DNA]</scope>
    <source>
        <strain evidence="1 2">R40</strain>
    </source>
</reference>
<gene>
    <name evidence="1" type="ORF">KC19_6G068600</name>
</gene>
<proteinExistence type="predicted"/>
<accession>A0A8T0HGF2</accession>
<keyword evidence="2" id="KW-1185">Reference proteome</keyword>
<dbReference type="AlphaFoldDB" id="A0A8T0HGF2"/>